<name>A0A3S0JAT5_9BACT</name>
<dbReference type="AlphaFoldDB" id="A0A3S0JAT5"/>
<dbReference type="Proteomes" id="UP000282184">
    <property type="component" value="Unassembled WGS sequence"/>
</dbReference>
<accession>A0A3S0JAT5</accession>
<dbReference type="EMBL" id="RXOF01000018">
    <property type="protein sequence ID" value="RTQ45814.1"/>
    <property type="molecule type" value="Genomic_DNA"/>
</dbReference>
<evidence type="ECO:0000313" key="3">
    <source>
        <dbReference type="Proteomes" id="UP000282184"/>
    </source>
</evidence>
<evidence type="ECO:0000256" key="1">
    <source>
        <dbReference type="SAM" id="SignalP"/>
    </source>
</evidence>
<proteinExistence type="predicted"/>
<feature type="chain" id="PRO_5018583648" description="Lipocalin-like domain-containing protein" evidence="1">
    <location>
        <begin position="22"/>
        <end position="179"/>
    </location>
</feature>
<evidence type="ECO:0008006" key="4">
    <source>
        <dbReference type="Google" id="ProtNLM"/>
    </source>
</evidence>
<dbReference type="OrthoDB" id="852555at2"/>
<gene>
    <name evidence="2" type="ORF">EJV47_23560</name>
</gene>
<keyword evidence="3" id="KW-1185">Reference proteome</keyword>
<keyword evidence="1" id="KW-0732">Signal</keyword>
<organism evidence="2 3">
    <name type="scientific">Hymenobacter gummosus</name>
    <dbReference type="NCBI Taxonomy" id="1776032"/>
    <lineage>
        <taxon>Bacteria</taxon>
        <taxon>Pseudomonadati</taxon>
        <taxon>Bacteroidota</taxon>
        <taxon>Cytophagia</taxon>
        <taxon>Cytophagales</taxon>
        <taxon>Hymenobacteraceae</taxon>
        <taxon>Hymenobacter</taxon>
    </lineage>
</organism>
<protein>
    <recommendedName>
        <fullName evidence="4">Lipocalin-like domain-containing protein</fullName>
    </recommendedName>
</protein>
<comment type="caution">
    <text evidence="2">The sequence shown here is derived from an EMBL/GenBank/DDBJ whole genome shotgun (WGS) entry which is preliminary data.</text>
</comment>
<evidence type="ECO:0000313" key="2">
    <source>
        <dbReference type="EMBL" id="RTQ45814.1"/>
    </source>
</evidence>
<reference evidence="2 3" key="1">
    <citation type="submission" date="2018-12" db="EMBL/GenBank/DDBJ databases">
        <title>Hymenobacter gummosus sp. nov., isolated from a spring.</title>
        <authorList>
            <person name="Nie L."/>
        </authorList>
    </citation>
    <scope>NUCLEOTIDE SEQUENCE [LARGE SCALE GENOMIC DNA]</scope>
    <source>
        <strain evidence="2 3">KCTC 52166</strain>
    </source>
</reference>
<dbReference type="PROSITE" id="PS51257">
    <property type="entry name" value="PROKAR_LIPOPROTEIN"/>
    <property type="match status" value="1"/>
</dbReference>
<dbReference type="RefSeq" id="WP_126695670.1">
    <property type="nucleotide sequence ID" value="NZ_RXOF01000018.1"/>
</dbReference>
<feature type="signal peptide" evidence="1">
    <location>
        <begin position="1"/>
        <end position="21"/>
    </location>
</feature>
<sequence>MKTLPATLLPLALLLSLAACKKDEDKEPSKTDNLTNTTWKDSQDFLQLNGATGTRATAAGSVNTYQFARDGKLTVTPPSGPASSGTWAFASNETQLVINNGSTSKTYEVFELSKDKVSFGYRYNQTQVQQAVAGGGGSEGQLIRGLILSAGGYTFPAGTPTTPAAQLTSIQWGQTVVPK</sequence>